<dbReference type="Proteomes" id="UP000094455">
    <property type="component" value="Unassembled WGS sequence"/>
</dbReference>
<dbReference type="GO" id="GO:0000981">
    <property type="term" value="F:DNA-binding transcription factor activity, RNA polymerase II-specific"/>
    <property type="evidence" value="ECO:0007669"/>
    <property type="project" value="InterPro"/>
</dbReference>
<keyword evidence="2" id="KW-0539">Nucleus</keyword>
<gene>
    <name evidence="5" type="ORF">PICMEDRAFT_15368</name>
</gene>
<keyword evidence="6" id="KW-1185">Reference proteome</keyword>
<evidence type="ECO:0000256" key="3">
    <source>
        <dbReference type="SAM" id="MobiDB-lite"/>
    </source>
</evidence>
<feature type="compositionally biased region" description="Low complexity" evidence="3">
    <location>
        <begin position="475"/>
        <end position="487"/>
    </location>
</feature>
<dbReference type="InterPro" id="IPR001138">
    <property type="entry name" value="Zn2Cys6_DnaBD"/>
</dbReference>
<dbReference type="OrthoDB" id="3598904at2759"/>
<dbReference type="AlphaFoldDB" id="A0A1E3NP12"/>
<dbReference type="RefSeq" id="XP_019018531.1">
    <property type="nucleotide sequence ID" value="XM_019160795.1"/>
</dbReference>
<name>A0A1E3NP12_9ASCO</name>
<dbReference type="STRING" id="763406.A0A1E3NP12"/>
<proteinExistence type="predicted"/>
<feature type="compositionally biased region" description="Low complexity" evidence="3">
    <location>
        <begin position="194"/>
        <end position="214"/>
    </location>
</feature>
<dbReference type="EMBL" id="KV454002">
    <property type="protein sequence ID" value="ODQ47418.1"/>
    <property type="molecule type" value="Genomic_DNA"/>
</dbReference>
<dbReference type="GO" id="GO:0008270">
    <property type="term" value="F:zinc ion binding"/>
    <property type="evidence" value="ECO:0007669"/>
    <property type="project" value="InterPro"/>
</dbReference>
<dbReference type="GO" id="GO:0005634">
    <property type="term" value="C:nucleus"/>
    <property type="evidence" value="ECO:0007669"/>
    <property type="project" value="UniProtKB-SubCell"/>
</dbReference>
<evidence type="ECO:0000313" key="6">
    <source>
        <dbReference type="Proteomes" id="UP000094455"/>
    </source>
</evidence>
<dbReference type="InterPro" id="IPR021858">
    <property type="entry name" value="Fun_TF"/>
</dbReference>
<evidence type="ECO:0000256" key="1">
    <source>
        <dbReference type="ARBA" id="ARBA00004123"/>
    </source>
</evidence>
<dbReference type="GeneID" id="30177482"/>
<feature type="compositionally biased region" description="Polar residues" evidence="3">
    <location>
        <begin position="165"/>
        <end position="192"/>
    </location>
</feature>
<reference evidence="5 6" key="1">
    <citation type="journal article" date="2016" name="Proc. Natl. Acad. Sci. U.S.A.">
        <title>Comparative genomics of biotechnologically important yeasts.</title>
        <authorList>
            <person name="Riley R."/>
            <person name="Haridas S."/>
            <person name="Wolfe K.H."/>
            <person name="Lopes M.R."/>
            <person name="Hittinger C.T."/>
            <person name="Goeker M."/>
            <person name="Salamov A.A."/>
            <person name="Wisecaver J.H."/>
            <person name="Long T.M."/>
            <person name="Calvey C.H."/>
            <person name="Aerts A.L."/>
            <person name="Barry K.W."/>
            <person name="Choi C."/>
            <person name="Clum A."/>
            <person name="Coughlan A.Y."/>
            <person name="Deshpande S."/>
            <person name="Douglass A.P."/>
            <person name="Hanson S.J."/>
            <person name="Klenk H.-P."/>
            <person name="LaButti K.M."/>
            <person name="Lapidus A."/>
            <person name="Lindquist E.A."/>
            <person name="Lipzen A.M."/>
            <person name="Meier-Kolthoff J.P."/>
            <person name="Ohm R.A."/>
            <person name="Otillar R.P."/>
            <person name="Pangilinan J.L."/>
            <person name="Peng Y."/>
            <person name="Rokas A."/>
            <person name="Rosa C.A."/>
            <person name="Scheuner C."/>
            <person name="Sibirny A.A."/>
            <person name="Slot J.C."/>
            <person name="Stielow J.B."/>
            <person name="Sun H."/>
            <person name="Kurtzman C.P."/>
            <person name="Blackwell M."/>
            <person name="Grigoriev I.V."/>
            <person name="Jeffries T.W."/>
        </authorList>
    </citation>
    <scope>NUCLEOTIDE SEQUENCE [LARGE SCALE GENOMIC DNA]</scope>
    <source>
        <strain evidence="5 6">NRRL Y-2026</strain>
    </source>
</reference>
<feature type="domain" description="Zn(2)-C6 fungal-type" evidence="4">
    <location>
        <begin position="23"/>
        <end position="51"/>
    </location>
</feature>
<evidence type="ECO:0000313" key="5">
    <source>
        <dbReference type="EMBL" id="ODQ47418.1"/>
    </source>
</evidence>
<feature type="compositionally biased region" description="Basic residues" evidence="3">
    <location>
        <begin position="148"/>
        <end position="161"/>
    </location>
</feature>
<evidence type="ECO:0000256" key="2">
    <source>
        <dbReference type="ARBA" id="ARBA00023242"/>
    </source>
</evidence>
<dbReference type="SUPFAM" id="SSF57701">
    <property type="entry name" value="Zn2/Cys6 DNA-binding domain"/>
    <property type="match status" value="1"/>
</dbReference>
<dbReference type="Gene3D" id="4.10.240.10">
    <property type="entry name" value="Zn(2)-C6 fungal-type DNA-binding domain"/>
    <property type="match status" value="1"/>
</dbReference>
<feature type="compositionally biased region" description="Basic and acidic residues" evidence="3">
    <location>
        <begin position="124"/>
        <end position="147"/>
    </location>
</feature>
<dbReference type="Pfam" id="PF11951">
    <property type="entry name" value="Fungal_trans_2"/>
    <property type="match status" value="1"/>
</dbReference>
<evidence type="ECO:0000259" key="4">
    <source>
        <dbReference type="PROSITE" id="PS50048"/>
    </source>
</evidence>
<feature type="compositionally biased region" description="Low complexity" evidence="3">
    <location>
        <begin position="455"/>
        <end position="466"/>
    </location>
</feature>
<dbReference type="PROSITE" id="PS00463">
    <property type="entry name" value="ZN2_CY6_FUNGAL_1"/>
    <property type="match status" value="1"/>
</dbReference>
<feature type="region of interest" description="Disordered" evidence="3">
    <location>
        <begin position="118"/>
        <end position="214"/>
    </location>
</feature>
<dbReference type="SMART" id="SM00066">
    <property type="entry name" value="GAL4"/>
    <property type="match status" value="1"/>
</dbReference>
<feature type="region of interest" description="Disordered" evidence="3">
    <location>
        <begin position="454"/>
        <end position="527"/>
    </location>
</feature>
<feature type="compositionally biased region" description="Basic and acidic residues" evidence="3">
    <location>
        <begin position="514"/>
        <end position="526"/>
    </location>
</feature>
<dbReference type="PROSITE" id="PS50048">
    <property type="entry name" value="ZN2_CY6_FUNGAL_2"/>
    <property type="match status" value="1"/>
</dbReference>
<protein>
    <recommendedName>
        <fullName evidence="4">Zn(2)-C6 fungal-type domain-containing protein</fullName>
    </recommendedName>
</protein>
<accession>A0A1E3NP12</accession>
<organism evidence="5 6">
    <name type="scientific">Pichia membranifaciens NRRL Y-2026</name>
    <dbReference type="NCBI Taxonomy" id="763406"/>
    <lineage>
        <taxon>Eukaryota</taxon>
        <taxon>Fungi</taxon>
        <taxon>Dikarya</taxon>
        <taxon>Ascomycota</taxon>
        <taxon>Saccharomycotina</taxon>
        <taxon>Pichiomycetes</taxon>
        <taxon>Pichiales</taxon>
        <taxon>Pichiaceae</taxon>
        <taxon>Pichia</taxon>
    </lineage>
</organism>
<dbReference type="PANTHER" id="PTHR37534:SF46">
    <property type="entry name" value="ZN(II)2CYS6 TRANSCRIPTION FACTOR (EUROFUNG)"/>
    <property type="match status" value="1"/>
</dbReference>
<feature type="compositionally biased region" description="Low complexity" evidence="3">
    <location>
        <begin position="498"/>
        <end position="508"/>
    </location>
</feature>
<dbReference type="InterPro" id="IPR036864">
    <property type="entry name" value="Zn2-C6_fun-type_DNA-bd_sf"/>
</dbReference>
<dbReference type="Pfam" id="PF00172">
    <property type="entry name" value="Zn_clus"/>
    <property type="match status" value="1"/>
</dbReference>
<comment type="subcellular location">
    <subcellularLocation>
        <location evidence="1">Nucleus</location>
    </subcellularLocation>
</comment>
<dbReference type="PANTHER" id="PTHR37534">
    <property type="entry name" value="TRANSCRIPTIONAL ACTIVATOR PROTEIN UGA3"/>
    <property type="match status" value="1"/>
</dbReference>
<dbReference type="CDD" id="cd00067">
    <property type="entry name" value="GAL4"/>
    <property type="match status" value="1"/>
</dbReference>
<sequence length="867" mass="97693">MMNLEQDKEESLMEKKITRSRNGCFTCKKRRRKCDETKPYCKNCTESGRVCAGYGVRLVFDVDDSRNSNDSFNIRGEKKHGFRGRPKLKDAGDTFIINSHNPHNPSAEEISVKMEENGVEDTTFENHKSRTETRRKLESPSYNEDRVRKSKHPRVTKHAKPQIKSLISSNEYSKSGSLPNVDSLLNPSNIDLTPSDSPSLLVSRDSSSNTILSNTNSNINILSAPNTGKNTNSVSTTSDRDFELDFNDPQQFERAFFSGLDYILDNYDNGLLNSVDFSFLPLDSSHSNTSMNNHVNMNMTTSSSGLNLPPSPNYSNIASISPAIPSASLSNVQSYNGVGNVDSHNLPYHNNSHNELELDSSHLGPQLKKREEILILKHFFEKVIYLLDAHPQTPWPQLMMKFGSMDLAKSCFLSLSSMHLYVNNGGDEFYKKGLLHINNTMEYLIKYVKTGGIANTNTNTNTSTTVTRDKKGHSDANSSTSGSASNSDENETEHNVDCNDQNNSNGNSNDDDHDERNSEEQMKDSNDLDLNVPKIISRIKSESNKKKGTNFMVILLLLYVHLLFAVLESGRSALARMFLKLSASIASDPLFNKKMKKIQQSQSLLCVLSWFDTVSAIVSPDCRIPYCDPKWFGESSDIISTDKMNGCPVGMFRVLYDLCLYRKKVMTLFSQQECLLQQIKLSHKNLMDLRDRCLHYRDHVLYILPHGSAFSYIDRLKCAQLWSLAAILVTIQLELHYFSKMSKMIEHNRNMISASEFPDAVPSVHIHSEKATAIVTEFLSVYNTIPSSSPIITQMVWPIFYVALCSSTDENRKQSWKALEVLYETVKMGTIKSNMDIVMRVWEEGCSLESILGGEGWFEAGIDLLPC</sequence>